<dbReference type="PANTHER" id="PTHR44068:SF11">
    <property type="entry name" value="GERANYL DIPHOSPHATE 2-C-METHYLTRANSFERASE"/>
    <property type="match status" value="1"/>
</dbReference>
<dbReference type="PANTHER" id="PTHR44068">
    <property type="entry name" value="ZGC:194242"/>
    <property type="match status" value="1"/>
</dbReference>
<dbReference type="CDD" id="cd02440">
    <property type="entry name" value="AdoMet_MTases"/>
    <property type="match status" value="1"/>
</dbReference>
<dbReference type="AlphaFoldDB" id="A0A4Q7WLF5"/>
<organism evidence="3 4">
    <name type="scientific">Kribbella rubisoli</name>
    <dbReference type="NCBI Taxonomy" id="3075929"/>
    <lineage>
        <taxon>Bacteria</taxon>
        <taxon>Bacillati</taxon>
        <taxon>Actinomycetota</taxon>
        <taxon>Actinomycetes</taxon>
        <taxon>Propionibacteriales</taxon>
        <taxon>Kribbellaceae</taxon>
        <taxon>Kribbella</taxon>
    </lineage>
</organism>
<feature type="domain" description="Methyltransferase type 11" evidence="2">
    <location>
        <begin position="75"/>
        <end position="172"/>
    </location>
</feature>
<protein>
    <submittedName>
        <fullName evidence="3">Ubiquinone/menaquinone biosynthesis C-methylase UbiE</fullName>
    </submittedName>
</protein>
<evidence type="ECO:0000313" key="4">
    <source>
        <dbReference type="Proteomes" id="UP000292027"/>
    </source>
</evidence>
<evidence type="ECO:0000313" key="3">
    <source>
        <dbReference type="EMBL" id="RZU10548.1"/>
    </source>
</evidence>
<dbReference type="Proteomes" id="UP000292027">
    <property type="component" value="Unassembled WGS sequence"/>
</dbReference>
<keyword evidence="4" id="KW-1185">Reference proteome</keyword>
<dbReference type="GO" id="GO:0008757">
    <property type="term" value="F:S-adenosylmethionine-dependent methyltransferase activity"/>
    <property type="evidence" value="ECO:0007669"/>
    <property type="project" value="InterPro"/>
</dbReference>
<accession>A0A4Q7WLF5</accession>
<comment type="caution">
    <text evidence="3">The sequence shown here is derived from an EMBL/GenBank/DDBJ whole genome shotgun (WGS) entry which is preliminary data.</text>
</comment>
<dbReference type="SUPFAM" id="SSF53335">
    <property type="entry name" value="S-adenosyl-L-methionine-dependent methyltransferases"/>
    <property type="match status" value="1"/>
</dbReference>
<dbReference type="InterPro" id="IPR013216">
    <property type="entry name" value="Methyltransf_11"/>
</dbReference>
<dbReference type="EMBL" id="SHKR01000016">
    <property type="protein sequence ID" value="RZU10548.1"/>
    <property type="molecule type" value="Genomic_DNA"/>
</dbReference>
<evidence type="ECO:0000256" key="1">
    <source>
        <dbReference type="ARBA" id="ARBA00022679"/>
    </source>
</evidence>
<reference evidence="3 4" key="1">
    <citation type="journal article" date="2015" name="Stand. Genomic Sci.">
        <title>Genomic Encyclopedia of Bacterial and Archaeal Type Strains, Phase III: the genomes of soil and plant-associated and newly described type strains.</title>
        <authorList>
            <person name="Whitman W.B."/>
            <person name="Woyke T."/>
            <person name="Klenk H.P."/>
            <person name="Zhou Y."/>
            <person name="Lilburn T.G."/>
            <person name="Beck B.J."/>
            <person name="De Vos P."/>
            <person name="Vandamme P."/>
            <person name="Eisen J.A."/>
            <person name="Garrity G."/>
            <person name="Hugenholtz P."/>
            <person name="Kyrpides N.C."/>
        </authorList>
    </citation>
    <scope>NUCLEOTIDE SEQUENCE [LARGE SCALE GENOMIC DNA]</scope>
    <source>
        <strain evidence="3 4">VKM Ac-2540</strain>
    </source>
</reference>
<evidence type="ECO:0000259" key="2">
    <source>
        <dbReference type="Pfam" id="PF08241"/>
    </source>
</evidence>
<dbReference type="InterPro" id="IPR029063">
    <property type="entry name" value="SAM-dependent_MTases_sf"/>
</dbReference>
<dbReference type="Gene3D" id="3.40.50.150">
    <property type="entry name" value="Vaccinia Virus protein VP39"/>
    <property type="match status" value="1"/>
</dbReference>
<sequence>MRQRGIGMNDSTVPAQYVTGKVRDGIEQALVAAGKDLNGLKPADLALVEDYHTGGRLATVQLVDLLELTPQSEVLDDGSGIGGTARYLADRFGCAVTAVDLSDEYCETAHWLNRLVGLDDKIVVQQGDVTSLPLDDASVDVVFSQHVQMNVARKNRLYQEARRVLRDGGRLALWDIMAGDGRELGYPLPWADGPEHSFLVPPSVVRNEIEAAGFTVTHWADLTDQVGAMMRMIQSQPPSPLGLHAFVPTFRERVTHLTEALSDGRVRAVQAIARAGTTAA</sequence>
<proteinExistence type="predicted"/>
<keyword evidence="1" id="KW-0808">Transferase</keyword>
<dbReference type="Pfam" id="PF08241">
    <property type="entry name" value="Methyltransf_11"/>
    <property type="match status" value="1"/>
</dbReference>
<dbReference type="InterPro" id="IPR050447">
    <property type="entry name" value="Erg6_SMT_methyltransf"/>
</dbReference>
<name>A0A4Q7WLF5_9ACTN</name>
<keyword evidence="3" id="KW-0830">Ubiquinone</keyword>
<gene>
    <name evidence="3" type="ORF">EV645_7012</name>
</gene>